<name>A0ACC4E1A5_PURLI</name>
<gene>
    <name evidence="1" type="ORF">ACCO45_003809</name>
</gene>
<protein>
    <submittedName>
        <fullName evidence="1">Uncharacterized protein</fullName>
    </submittedName>
</protein>
<dbReference type="Proteomes" id="UP001638806">
    <property type="component" value="Unassembled WGS sequence"/>
</dbReference>
<organism evidence="1 2">
    <name type="scientific">Purpureocillium lilacinum</name>
    <name type="common">Paecilomyces lilacinus</name>
    <dbReference type="NCBI Taxonomy" id="33203"/>
    <lineage>
        <taxon>Eukaryota</taxon>
        <taxon>Fungi</taxon>
        <taxon>Dikarya</taxon>
        <taxon>Ascomycota</taxon>
        <taxon>Pezizomycotina</taxon>
        <taxon>Sordariomycetes</taxon>
        <taxon>Hypocreomycetidae</taxon>
        <taxon>Hypocreales</taxon>
        <taxon>Ophiocordycipitaceae</taxon>
        <taxon>Purpureocillium</taxon>
    </lineage>
</organism>
<dbReference type="EMBL" id="JBGNUJ010000003">
    <property type="protein sequence ID" value="KAL3962286.1"/>
    <property type="molecule type" value="Genomic_DNA"/>
</dbReference>
<comment type="caution">
    <text evidence="1">The sequence shown here is derived from an EMBL/GenBank/DDBJ whole genome shotgun (WGS) entry which is preliminary data.</text>
</comment>
<reference evidence="1" key="1">
    <citation type="submission" date="2024-12" db="EMBL/GenBank/DDBJ databases">
        <title>Comparative genomics and development of molecular markers within Purpureocillium lilacinum and among Purpureocillium species.</title>
        <authorList>
            <person name="Yeh Z.-Y."/>
            <person name="Ni N.-T."/>
            <person name="Lo P.-H."/>
            <person name="Mushyakhwo K."/>
            <person name="Lin C.-F."/>
            <person name="Nai Y.-S."/>
        </authorList>
    </citation>
    <scope>NUCLEOTIDE SEQUENCE</scope>
    <source>
        <strain evidence="1">NCHU-NPUST-175</strain>
    </source>
</reference>
<proteinExistence type="predicted"/>
<keyword evidence="2" id="KW-1185">Reference proteome</keyword>
<sequence length="89" mass="9450">MGFGRHGLGRMLRRLAPAPTAAPLVLALALWAATRSTERSPCPNQEDPSPAAGQCPALHVGFGRHMDPRMMDRWQSQSAGVSSDVAALS</sequence>
<evidence type="ECO:0000313" key="2">
    <source>
        <dbReference type="Proteomes" id="UP001638806"/>
    </source>
</evidence>
<evidence type="ECO:0000313" key="1">
    <source>
        <dbReference type="EMBL" id="KAL3962286.1"/>
    </source>
</evidence>
<accession>A0ACC4E1A5</accession>